<dbReference type="Gene3D" id="1.10.3470.10">
    <property type="entry name" value="ABC transporter involved in vitamin B12 uptake, BtuC"/>
    <property type="match status" value="1"/>
</dbReference>
<dbReference type="Pfam" id="PF01032">
    <property type="entry name" value="FecCD"/>
    <property type="match status" value="1"/>
</dbReference>
<keyword evidence="5 8" id="KW-0812">Transmembrane</keyword>
<evidence type="ECO:0000256" key="4">
    <source>
        <dbReference type="ARBA" id="ARBA00022475"/>
    </source>
</evidence>
<gene>
    <name evidence="9" type="ORF">SAMN03084138_00988</name>
</gene>
<evidence type="ECO:0000256" key="8">
    <source>
        <dbReference type="SAM" id="Phobius"/>
    </source>
</evidence>
<protein>
    <submittedName>
        <fullName evidence="9">Iron complex transport system permease protein</fullName>
    </submittedName>
</protein>
<dbReference type="CDD" id="cd06550">
    <property type="entry name" value="TM_ABC_iron-siderophores_like"/>
    <property type="match status" value="1"/>
</dbReference>
<evidence type="ECO:0000256" key="1">
    <source>
        <dbReference type="ARBA" id="ARBA00004651"/>
    </source>
</evidence>
<feature type="transmembrane region" description="Helical" evidence="8">
    <location>
        <begin position="79"/>
        <end position="96"/>
    </location>
</feature>
<feature type="transmembrane region" description="Helical" evidence="8">
    <location>
        <begin position="179"/>
        <end position="199"/>
    </location>
</feature>
<organism evidence="9 10">
    <name type="scientific">Enterovibrio norvegicus DSM 15893</name>
    <dbReference type="NCBI Taxonomy" id="1121869"/>
    <lineage>
        <taxon>Bacteria</taxon>
        <taxon>Pseudomonadati</taxon>
        <taxon>Pseudomonadota</taxon>
        <taxon>Gammaproteobacteria</taxon>
        <taxon>Vibrionales</taxon>
        <taxon>Vibrionaceae</taxon>
        <taxon>Enterovibrio</taxon>
    </lineage>
</organism>
<feature type="transmembrane region" description="Helical" evidence="8">
    <location>
        <begin position="261"/>
        <end position="279"/>
    </location>
</feature>
<evidence type="ECO:0000256" key="7">
    <source>
        <dbReference type="ARBA" id="ARBA00023136"/>
    </source>
</evidence>
<comment type="subcellular location">
    <subcellularLocation>
        <location evidence="1">Cell membrane</location>
        <topology evidence="1">Multi-pass membrane protein</topology>
    </subcellularLocation>
</comment>
<feature type="transmembrane region" description="Helical" evidence="8">
    <location>
        <begin position="285"/>
        <end position="301"/>
    </location>
</feature>
<keyword evidence="7 8" id="KW-0472">Membrane</keyword>
<keyword evidence="4" id="KW-1003">Cell membrane</keyword>
<dbReference type="GeneID" id="35872432"/>
<dbReference type="InterPro" id="IPR000522">
    <property type="entry name" value="ABC_transptr_permease_BtuC"/>
</dbReference>
<dbReference type="GO" id="GO:0005886">
    <property type="term" value="C:plasma membrane"/>
    <property type="evidence" value="ECO:0007669"/>
    <property type="project" value="UniProtKB-SubCell"/>
</dbReference>
<feature type="transmembrane region" description="Helical" evidence="8">
    <location>
        <begin position="108"/>
        <end position="126"/>
    </location>
</feature>
<evidence type="ECO:0000313" key="10">
    <source>
        <dbReference type="Proteomes" id="UP000182692"/>
    </source>
</evidence>
<comment type="similarity">
    <text evidence="2">Belongs to the binding-protein-dependent transport system permease family. FecCD subfamily.</text>
</comment>
<dbReference type="AlphaFoldDB" id="A0A1I5LHH2"/>
<dbReference type="OrthoDB" id="9055647at2"/>
<evidence type="ECO:0000256" key="5">
    <source>
        <dbReference type="ARBA" id="ARBA00022692"/>
    </source>
</evidence>
<evidence type="ECO:0000256" key="6">
    <source>
        <dbReference type="ARBA" id="ARBA00022989"/>
    </source>
</evidence>
<sequence length="361" mass="38933">MTMASLESTQDMATNRPTSGKHYRRVLFSLWFVTLLLILLSLMSGSIHLSPSEVLNALMFNTPATTAHEVTWNLRLPRTLLALLVGFHFALSGLILQAVTRNPLADPSIVGISSGASLAIVIFLLLADYLNAVLFFNSPFNLSLTWLPFAALVGGALSTLFVVLLSLKTRLRPITLTLNGFAVGAITNAIVMWLVIVWGGGRTETTVLWLAGSLYARDFSHIMIVLPWTLIGVCIVPFLTSPMSILRFNEQQAQTMGVNVLAWRIACIAIAVVFAASAIAVSGPIGFVGLIVPHVAKLLVRGDIKKQFWVSALLGACLTLAADILARTIVSPIELPAGAITTLLGIPILLFLLQQQIGRRS</sequence>
<feature type="transmembrane region" description="Helical" evidence="8">
    <location>
        <begin position="219"/>
        <end position="240"/>
    </location>
</feature>
<evidence type="ECO:0000256" key="2">
    <source>
        <dbReference type="ARBA" id="ARBA00007935"/>
    </source>
</evidence>
<dbReference type="InterPro" id="IPR037294">
    <property type="entry name" value="ABC_BtuC-like"/>
</dbReference>
<dbReference type="Proteomes" id="UP000182692">
    <property type="component" value="Unassembled WGS sequence"/>
</dbReference>
<feature type="transmembrane region" description="Helical" evidence="8">
    <location>
        <begin position="335"/>
        <end position="353"/>
    </location>
</feature>
<dbReference type="EMBL" id="FOWR01000005">
    <property type="protein sequence ID" value="SFO96643.1"/>
    <property type="molecule type" value="Genomic_DNA"/>
</dbReference>
<feature type="transmembrane region" description="Helical" evidence="8">
    <location>
        <begin position="146"/>
        <end position="167"/>
    </location>
</feature>
<proteinExistence type="inferred from homology"/>
<dbReference type="FunFam" id="1.10.3470.10:FF:000001">
    <property type="entry name" value="Vitamin B12 ABC transporter permease BtuC"/>
    <property type="match status" value="1"/>
</dbReference>
<keyword evidence="3" id="KW-0813">Transport</keyword>
<evidence type="ECO:0000256" key="3">
    <source>
        <dbReference type="ARBA" id="ARBA00022448"/>
    </source>
</evidence>
<dbReference type="RefSeq" id="WP_017013631.1">
    <property type="nucleotide sequence ID" value="NZ_FOWR01000005.1"/>
</dbReference>
<dbReference type="GO" id="GO:0022857">
    <property type="term" value="F:transmembrane transporter activity"/>
    <property type="evidence" value="ECO:0007669"/>
    <property type="project" value="InterPro"/>
</dbReference>
<dbReference type="STRING" id="1121869.SAMN03084138_00988"/>
<dbReference type="PANTHER" id="PTHR30472:SF24">
    <property type="entry name" value="FERRIC ENTEROBACTIN TRANSPORT SYSTEM PERMEASE PROTEIN FEPG"/>
    <property type="match status" value="1"/>
</dbReference>
<evidence type="ECO:0000313" key="9">
    <source>
        <dbReference type="EMBL" id="SFO96643.1"/>
    </source>
</evidence>
<dbReference type="GO" id="GO:0033214">
    <property type="term" value="P:siderophore-iron import into cell"/>
    <property type="evidence" value="ECO:0007669"/>
    <property type="project" value="TreeGrafter"/>
</dbReference>
<feature type="transmembrane region" description="Helical" evidence="8">
    <location>
        <begin position="26"/>
        <end position="49"/>
    </location>
</feature>
<reference evidence="9 10" key="1">
    <citation type="submission" date="2016-10" db="EMBL/GenBank/DDBJ databases">
        <authorList>
            <person name="de Groot N.N."/>
        </authorList>
    </citation>
    <scope>NUCLEOTIDE SEQUENCE [LARGE SCALE GENOMIC DNA]</scope>
    <source>
        <strain evidence="9 10">DSM 15893</strain>
    </source>
</reference>
<feature type="transmembrane region" description="Helical" evidence="8">
    <location>
        <begin position="308"/>
        <end position="329"/>
    </location>
</feature>
<name>A0A1I5LHH2_9GAMM</name>
<dbReference type="PANTHER" id="PTHR30472">
    <property type="entry name" value="FERRIC ENTEROBACTIN TRANSPORT SYSTEM PERMEASE PROTEIN"/>
    <property type="match status" value="1"/>
</dbReference>
<keyword evidence="6 8" id="KW-1133">Transmembrane helix</keyword>
<accession>A0A1I5LHH2</accession>
<dbReference type="SUPFAM" id="SSF81345">
    <property type="entry name" value="ABC transporter involved in vitamin B12 uptake, BtuC"/>
    <property type="match status" value="1"/>
</dbReference>